<keyword evidence="5" id="KW-0539">Nucleus</keyword>
<evidence type="ECO:0000313" key="11">
    <source>
        <dbReference type="Proteomes" id="UP001153555"/>
    </source>
</evidence>
<keyword evidence="11" id="KW-1185">Reference proteome</keyword>
<evidence type="ECO:0000256" key="1">
    <source>
        <dbReference type="ARBA" id="ARBA00004123"/>
    </source>
</evidence>
<name>A0A9N7MGQ2_STRHE</name>
<sequence>MEASSVEVLFDPSKCSKLSIDQKRELVYELSNWSDGAIEILHTWSRQDILQILCAELGKERKYTGLNKTKIIEQLLKIIHDKKSHNQGLKKSEEPSENDERTSKRLKKSEPSSDASLDNNNIIVYCKNSACRAKMGREDPFCKRCSCCICYKYDDNKDPSLWLVCNSDSPFCGVSCGLSFHLECALRHENSMIGKDKQDKESSLDGSFCCVSCGKVNDLLGSWRKQLVVAKDTRRVDILCYRLSLAQKILAGTKCYQNLCGTIDEGVRKLENEVGPLTGLPVKMARGIVNRLSSGPEIQRLCDAAVKSLDTMLSERTSETPSDCSALASKLVRIEVVNNSSVRIILSSDDSNTRRSADGYMLWLRKLDDTNYPPQPTCRIYAPNAKYFLPNLNPNTDYFLKVVILEKDRESGSFEIQFRTGDLPEKTEPRNLNSNCSEANCSSLSNPSSVEDETNNNDKTSEELNINLFLDKPKNDDNSPVAGLECVPYVNNGSEKVKKENFKKKRFKTSEKDSDEPQAGSSSKKTEENRDGECGKDFEYYVKAIRRLECEGYIETSFRQRFLTWYSLRASSREVRVVRVFVDTFIEDLESLAGQLVDAFSDVVSGKKCSTVPGGFCPKLWH</sequence>
<evidence type="ECO:0000259" key="9">
    <source>
        <dbReference type="Pfam" id="PF23380"/>
    </source>
</evidence>
<dbReference type="CDD" id="cd15521">
    <property type="entry name" value="PHD_VIN3_plant"/>
    <property type="match status" value="1"/>
</dbReference>
<dbReference type="InterPro" id="IPR044514">
    <property type="entry name" value="VIN3-like"/>
</dbReference>
<feature type="domain" description="Oberon-like PHD finger" evidence="7">
    <location>
        <begin position="126"/>
        <end position="248"/>
    </location>
</feature>
<dbReference type="InterPro" id="IPR032881">
    <property type="entry name" value="Oberon-like_PHD"/>
</dbReference>
<feature type="domain" description="VIN3-like C-terminal" evidence="9">
    <location>
        <begin position="536"/>
        <end position="608"/>
    </location>
</feature>
<keyword evidence="4" id="KW-0862">Zinc</keyword>
<evidence type="ECO:0000256" key="4">
    <source>
        <dbReference type="ARBA" id="ARBA00022833"/>
    </source>
</evidence>
<evidence type="ECO:0000259" key="8">
    <source>
        <dbReference type="Pfam" id="PF23376"/>
    </source>
</evidence>
<dbReference type="GO" id="GO:0005634">
    <property type="term" value="C:nucleus"/>
    <property type="evidence" value="ECO:0007669"/>
    <property type="project" value="UniProtKB-SubCell"/>
</dbReference>
<evidence type="ECO:0000313" key="10">
    <source>
        <dbReference type="EMBL" id="CAA0809754.1"/>
    </source>
</evidence>
<dbReference type="Pfam" id="PF07227">
    <property type="entry name" value="PHD_Oberon"/>
    <property type="match status" value="1"/>
</dbReference>
<comment type="subcellular location">
    <subcellularLocation>
        <location evidence="1">Nucleus</location>
    </subcellularLocation>
</comment>
<dbReference type="InterPro" id="IPR058585">
    <property type="entry name" value="Fn3_VIN3"/>
</dbReference>
<organism evidence="10 11">
    <name type="scientific">Striga hermonthica</name>
    <name type="common">Purple witchweed</name>
    <name type="synonym">Buchnera hermonthica</name>
    <dbReference type="NCBI Taxonomy" id="68872"/>
    <lineage>
        <taxon>Eukaryota</taxon>
        <taxon>Viridiplantae</taxon>
        <taxon>Streptophyta</taxon>
        <taxon>Embryophyta</taxon>
        <taxon>Tracheophyta</taxon>
        <taxon>Spermatophyta</taxon>
        <taxon>Magnoliopsida</taxon>
        <taxon>eudicotyledons</taxon>
        <taxon>Gunneridae</taxon>
        <taxon>Pentapetalae</taxon>
        <taxon>asterids</taxon>
        <taxon>lamiids</taxon>
        <taxon>Lamiales</taxon>
        <taxon>Orobanchaceae</taxon>
        <taxon>Buchnereae</taxon>
        <taxon>Striga</taxon>
    </lineage>
</organism>
<proteinExistence type="predicted"/>
<dbReference type="Proteomes" id="UP001153555">
    <property type="component" value="Unassembled WGS sequence"/>
</dbReference>
<keyword evidence="3" id="KW-0863">Zinc-finger</keyword>
<protein>
    <submittedName>
        <fullName evidence="10">VIN3-like protein 2</fullName>
    </submittedName>
</protein>
<dbReference type="AlphaFoldDB" id="A0A9N7MGQ2"/>
<dbReference type="PANTHER" id="PTHR46286">
    <property type="entry name" value="VIN3-LIKE PROTEIN 2-RELATED"/>
    <property type="match status" value="1"/>
</dbReference>
<dbReference type="GO" id="GO:0008270">
    <property type="term" value="F:zinc ion binding"/>
    <property type="evidence" value="ECO:0007669"/>
    <property type="project" value="UniProtKB-KW"/>
</dbReference>
<feature type="region of interest" description="Disordered" evidence="6">
    <location>
        <begin position="420"/>
        <end position="461"/>
    </location>
</feature>
<dbReference type="EMBL" id="CACSLK010004199">
    <property type="protein sequence ID" value="CAA0809754.1"/>
    <property type="molecule type" value="Genomic_DNA"/>
</dbReference>
<evidence type="ECO:0000259" key="7">
    <source>
        <dbReference type="Pfam" id="PF07227"/>
    </source>
</evidence>
<feature type="compositionally biased region" description="Polar residues" evidence="6">
    <location>
        <begin position="430"/>
        <end position="449"/>
    </location>
</feature>
<accession>A0A9N7MGQ2</accession>
<dbReference type="PANTHER" id="PTHR46286:SF2">
    <property type="entry name" value="VIN3-LIKE PROTEIN 2"/>
    <property type="match status" value="1"/>
</dbReference>
<reference evidence="10" key="1">
    <citation type="submission" date="2019-12" db="EMBL/GenBank/DDBJ databases">
        <authorList>
            <person name="Scholes J."/>
        </authorList>
    </citation>
    <scope>NUCLEOTIDE SEQUENCE</scope>
</reference>
<dbReference type="InterPro" id="IPR056990">
    <property type="entry name" value="VIN3-like_C"/>
</dbReference>
<dbReference type="GO" id="GO:0010048">
    <property type="term" value="P:vernalization response"/>
    <property type="evidence" value="ECO:0007669"/>
    <property type="project" value="InterPro"/>
</dbReference>
<evidence type="ECO:0000256" key="5">
    <source>
        <dbReference type="ARBA" id="ARBA00023242"/>
    </source>
</evidence>
<dbReference type="GO" id="GO:0040029">
    <property type="term" value="P:epigenetic regulation of gene expression"/>
    <property type="evidence" value="ECO:0007669"/>
    <property type="project" value="InterPro"/>
</dbReference>
<evidence type="ECO:0000256" key="2">
    <source>
        <dbReference type="ARBA" id="ARBA00022723"/>
    </source>
</evidence>
<dbReference type="Pfam" id="PF23380">
    <property type="entry name" value="VIN3_C"/>
    <property type="match status" value="1"/>
</dbReference>
<dbReference type="OrthoDB" id="600557at2759"/>
<gene>
    <name evidence="10" type="ORF">SHERM_11665</name>
</gene>
<keyword evidence="2" id="KW-0479">Metal-binding</keyword>
<feature type="region of interest" description="Disordered" evidence="6">
    <location>
        <begin position="501"/>
        <end position="532"/>
    </location>
</feature>
<feature type="domain" description="VIN3-like fibronectin type-III" evidence="8">
    <location>
        <begin position="332"/>
        <end position="420"/>
    </location>
</feature>
<comment type="caution">
    <text evidence="10">The sequence shown here is derived from an EMBL/GenBank/DDBJ whole genome shotgun (WGS) entry which is preliminary data.</text>
</comment>
<evidence type="ECO:0000256" key="3">
    <source>
        <dbReference type="ARBA" id="ARBA00022771"/>
    </source>
</evidence>
<feature type="region of interest" description="Disordered" evidence="6">
    <location>
        <begin position="84"/>
        <end position="115"/>
    </location>
</feature>
<dbReference type="Pfam" id="PF23376">
    <property type="entry name" value="Fn3_VIN3"/>
    <property type="match status" value="1"/>
</dbReference>
<feature type="compositionally biased region" description="Basic and acidic residues" evidence="6">
    <location>
        <begin position="90"/>
        <end position="111"/>
    </location>
</feature>
<evidence type="ECO:0000256" key="6">
    <source>
        <dbReference type="SAM" id="MobiDB-lite"/>
    </source>
</evidence>